<sequence length="188" mass="20869">MAIKERPRPGGRSARVQQAVHDAVRELQEARAREALTVPQIAEIAGVTPSTIYRRWGNLSELLADVSLERLHPDEAPADTGTLAGDLCRWGEQYLEEMTSVPGRQALDDIMASKDASRRECCCRYSESIMQGLRERALTRGESVPSLTAMMDGIVAPMTYRLLYDPASATVENFERWVDTTLSSLASR</sequence>
<evidence type="ECO:0000256" key="4">
    <source>
        <dbReference type="PROSITE-ProRule" id="PRU00335"/>
    </source>
</evidence>
<dbReference type="InterPro" id="IPR009057">
    <property type="entry name" value="Homeodomain-like_sf"/>
</dbReference>
<comment type="caution">
    <text evidence="6">The sequence shown here is derived from an EMBL/GenBank/DDBJ whole genome shotgun (WGS) entry which is preliminary data.</text>
</comment>
<evidence type="ECO:0000313" key="7">
    <source>
        <dbReference type="Proteomes" id="UP000646745"/>
    </source>
</evidence>
<dbReference type="SUPFAM" id="SSF48498">
    <property type="entry name" value="Tetracyclin repressor-like, C-terminal domain"/>
    <property type="match status" value="1"/>
</dbReference>
<dbReference type="InterPro" id="IPR011075">
    <property type="entry name" value="TetR_C"/>
</dbReference>
<dbReference type="Gene3D" id="1.10.357.10">
    <property type="entry name" value="Tetracycline Repressor, domain 2"/>
    <property type="match status" value="1"/>
</dbReference>
<keyword evidence="2 4" id="KW-0238">DNA-binding</keyword>
<proteinExistence type="predicted"/>
<organism evidence="6 7">
    <name type="scientific">Salinicola rhizosphaerae</name>
    <dbReference type="NCBI Taxonomy" id="1443141"/>
    <lineage>
        <taxon>Bacteria</taxon>
        <taxon>Pseudomonadati</taxon>
        <taxon>Pseudomonadota</taxon>
        <taxon>Gammaproteobacteria</taxon>
        <taxon>Oceanospirillales</taxon>
        <taxon>Halomonadaceae</taxon>
        <taxon>Salinicola</taxon>
    </lineage>
</organism>
<dbReference type="RefSeq" id="WP_189443227.1">
    <property type="nucleotide sequence ID" value="NZ_BMZI01000002.1"/>
</dbReference>
<reference evidence="7" key="1">
    <citation type="journal article" date="2019" name="Int. J. Syst. Evol. Microbiol.">
        <title>The Global Catalogue of Microorganisms (GCM) 10K type strain sequencing project: providing services to taxonomists for standard genome sequencing and annotation.</title>
        <authorList>
            <consortium name="The Broad Institute Genomics Platform"/>
            <consortium name="The Broad Institute Genome Sequencing Center for Infectious Disease"/>
            <person name="Wu L."/>
            <person name="Ma J."/>
        </authorList>
    </citation>
    <scope>NUCLEOTIDE SEQUENCE [LARGE SCALE GENOMIC DNA]</scope>
    <source>
        <strain evidence="7">KCTC 32998</strain>
    </source>
</reference>
<dbReference type="PROSITE" id="PS50977">
    <property type="entry name" value="HTH_TETR_2"/>
    <property type="match status" value="1"/>
</dbReference>
<keyword evidence="1" id="KW-0805">Transcription regulation</keyword>
<evidence type="ECO:0000256" key="3">
    <source>
        <dbReference type="ARBA" id="ARBA00023163"/>
    </source>
</evidence>
<dbReference type="SUPFAM" id="SSF46689">
    <property type="entry name" value="Homeodomain-like"/>
    <property type="match status" value="1"/>
</dbReference>
<evidence type="ECO:0000313" key="6">
    <source>
        <dbReference type="EMBL" id="GHB11892.1"/>
    </source>
</evidence>
<keyword evidence="3" id="KW-0804">Transcription</keyword>
<protein>
    <submittedName>
        <fullName evidence="6">TetR family transcriptional regulator</fullName>
    </submittedName>
</protein>
<evidence type="ECO:0000256" key="1">
    <source>
        <dbReference type="ARBA" id="ARBA00023015"/>
    </source>
</evidence>
<gene>
    <name evidence="6" type="ORF">GCM10009038_06910</name>
</gene>
<feature type="DNA-binding region" description="H-T-H motif" evidence="4">
    <location>
        <begin position="37"/>
        <end position="56"/>
    </location>
</feature>
<evidence type="ECO:0000259" key="5">
    <source>
        <dbReference type="PROSITE" id="PS50977"/>
    </source>
</evidence>
<dbReference type="InterPro" id="IPR001647">
    <property type="entry name" value="HTH_TetR"/>
</dbReference>
<dbReference type="InterPro" id="IPR050109">
    <property type="entry name" value="HTH-type_TetR-like_transc_reg"/>
</dbReference>
<feature type="domain" description="HTH tetR-type" evidence="5">
    <location>
        <begin position="14"/>
        <end position="74"/>
    </location>
</feature>
<keyword evidence="7" id="KW-1185">Reference proteome</keyword>
<dbReference type="Proteomes" id="UP000646745">
    <property type="component" value="Unassembled WGS sequence"/>
</dbReference>
<dbReference type="EMBL" id="BMZI01000002">
    <property type="protein sequence ID" value="GHB11892.1"/>
    <property type="molecule type" value="Genomic_DNA"/>
</dbReference>
<dbReference type="Pfam" id="PF00440">
    <property type="entry name" value="TetR_N"/>
    <property type="match status" value="1"/>
</dbReference>
<dbReference type="Gene3D" id="1.10.10.60">
    <property type="entry name" value="Homeodomain-like"/>
    <property type="match status" value="1"/>
</dbReference>
<dbReference type="PANTHER" id="PTHR30055:SF148">
    <property type="entry name" value="TETR-FAMILY TRANSCRIPTIONAL REGULATOR"/>
    <property type="match status" value="1"/>
</dbReference>
<accession>A0ABQ3DT46</accession>
<name>A0ABQ3DT46_9GAMM</name>
<dbReference type="PANTHER" id="PTHR30055">
    <property type="entry name" value="HTH-TYPE TRANSCRIPTIONAL REGULATOR RUTR"/>
    <property type="match status" value="1"/>
</dbReference>
<dbReference type="InterPro" id="IPR036271">
    <property type="entry name" value="Tet_transcr_reg_TetR-rel_C_sf"/>
</dbReference>
<evidence type="ECO:0000256" key="2">
    <source>
        <dbReference type="ARBA" id="ARBA00023125"/>
    </source>
</evidence>
<dbReference type="Pfam" id="PF16859">
    <property type="entry name" value="TetR_C_11"/>
    <property type="match status" value="1"/>
</dbReference>